<dbReference type="SUPFAM" id="SSF52833">
    <property type="entry name" value="Thioredoxin-like"/>
    <property type="match status" value="1"/>
</dbReference>
<dbReference type="InterPro" id="IPR036249">
    <property type="entry name" value="Thioredoxin-like_sf"/>
</dbReference>
<protein>
    <submittedName>
        <fullName evidence="1">Uncharacterized protein</fullName>
    </submittedName>
</protein>
<evidence type="ECO:0000313" key="1">
    <source>
        <dbReference type="EMBL" id="SVC53261.1"/>
    </source>
</evidence>
<feature type="non-terminal residue" evidence="1">
    <location>
        <position position="81"/>
    </location>
</feature>
<sequence>MGIRNWLGIGKKKEFSNEFVSGSLTDTVSKTIQDDKDIVVYSSNDATRCVSVRELLERNQYEFKDVRVDKDLSTRGWLQRT</sequence>
<accession>A0A382N133</accession>
<reference evidence="1" key="1">
    <citation type="submission" date="2018-05" db="EMBL/GenBank/DDBJ databases">
        <authorList>
            <person name="Lanie J.A."/>
            <person name="Ng W.-L."/>
            <person name="Kazmierczak K.M."/>
            <person name="Andrzejewski T.M."/>
            <person name="Davidsen T.M."/>
            <person name="Wayne K.J."/>
            <person name="Tettelin H."/>
            <person name="Glass J.I."/>
            <person name="Rusch D."/>
            <person name="Podicherti R."/>
            <person name="Tsui H.-C.T."/>
            <person name="Winkler M.E."/>
        </authorList>
    </citation>
    <scope>NUCLEOTIDE SEQUENCE</scope>
</reference>
<dbReference type="EMBL" id="UINC01096406">
    <property type="protein sequence ID" value="SVC53261.1"/>
    <property type="molecule type" value="Genomic_DNA"/>
</dbReference>
<proteinExistence type="predicted"/>
<dbReference type="AlphaFoldDB" id="A0A382N133"/>
<organism evidence="1">
    <name type="scientific">marine metagenome</name>
    <dbReference type="NCBI Taxonomy" id="408172"/>
    <lineage>
        <taxon>unclassified sequences</taxon>
        <taxon>metagenomes</taxon>
        <taxon>ecological metagenomes</taxon>
    </lineage>
</organism>
<gene>
    <name evidence="1" type="ORF">METZ01_LOCUS306115</name>
</gene>
<dbReference type="Gene3D" id="3.40.30.10">
    <property type="entry name" value="Glutaredoxin"/>
    <property type="match status" value="1"/>
</dbReference>
<name>A0A382N133_9ZZZZ</name>